<keyword evidence="4" id="KW-1185">Reference proteome</keyword>
<dbReference type="PANTHER" id="PTHR35701">
    <property type="entry name" value="OS11G0148400 PROTEIN"/>
    <property type="match status" value="1"/>
</dbReference>
<feature type="region of interest" description="Disordered" evidence="1">
    <location>
        <begin position="1"/>
        <end position="63"/>
    </location>
</feature>
<dbReference type="AlphaFoldDB" id="A0ABD1HZJ4"/>
<comment type="caution">
    <text evidence="3">The sequence shown here is derived from an EMBL/GenBank/DDBJ whole genome shotgun (WGS) entry which is preliminary data.</text>
</comment>
<feature type="compositionally biased region" description="Acidic residues" evidence="1">
    <location>
        <begin position="35"/>
        <end position="44"/>
    </location>
</feature>
<gene>
    <name evidence="3" type="ORF">AAHA92_04543</name>
</gene>
<feature type="domain" description="Synergin gamma C-terminal" evidence="2">
    <location>
        <begin position="696"/>
        <end position="883"/>
    </location>
</feature>
<dbReference type="EMBL" id="JBEAFC010000003">
    <property type="protein sequence ID" value="KAL1561900.1"/>
    <property type="molecule type" value="Genomic_DNA"/>
</dbReference>
<dbReference type="Proteomes" id="UP001567538">
    <property type="component" value="Unassembled WGS sequence"/>
</dbReference>
<feature type="compositionally biased region" description="Acidic residues" evidence="1">
    <location>
        <begin position="529"/>
        <end position="538"/>
    </location>
</feature>
<dbReference type="PANTHER" id="PTHR35701:SF1">
    <property type="entry name" value="OS11G0148400 PROTEIN"/>
    <property type="match status" value="1"/>
</dbReference>
<accession>A0ABD1HZJ4</accession>
<evidence type="ECO:0000313" key="3">
    <source>
        <dbReference type="EMBL" id="KAL1561900.1"/>
    </source>
</evidence>
<reference evidence="3 4" key="1">
    <citation type="submission" date="2024-06" db="EMBL/GenBank/DDBJ databases">
        <title>A chromosome level genome sequence of Diviner's sage (Salvia divinorum).</title>
        <authorList>
            <person name="Ford S.A."/>
            <person name="Ro D.-K."/>
            <person name="Ness R.W."/>
            <person name="Phillips M.A."/>
        </authorList>
    </citation>
    <scope>NUCLEOTIDE SEQUENCE [LARGE SCALE GENOMIC DNA]</scope>
    <source>
        <strain evidence="3">SAF-2024a</strain>
        <tissue evidence="3">Leaf</tissue>
    </source>
</reference>
<feature type="region of interest" description="Disordered" evidence="1">
    <location>
        <begin position="436"/>
        <end position="467"/>
    </location>
</feature>
<name>A0ABD1HZJ4_SALDI</name>
<dbReference type="InterPro" id="IPR059024">
    <property type="entry name" value="SYNRG_C"/>
</dbReference>
<dbReference type="Pfam" id="PF25999">
    <property type="entry name" value="SYNRG_C"/>
    <property type="match status" value="1"/>
</dbReference>
<evidence type="ECO:0000313" key="4">
    <source>
        <dbReference type="Proteomes" id="UP001567538"/>
    </source>
</evidence>
<organism evidence="3 4">
    <name type="scientific">Salvia divinorum</name>
    <name type="common">Maria pastora</name>
    <name type="synonym">Diviner's sage</name>
    <dbReference type="NCBI Taxonomy" id="28513"/>
    <lineage>
        <taxon>Eukaryota</taxon>
        <taxon>Viridiplantae</taxon>
        <taxon>Streptophyta</taxon>
        <taxon>Embryophyta</taxon>
        <taxon>Tracheophyta</taxon>
        <taxon>Spermatophyta</taxon>
        <taxon>Magnoliopsida</taxon>
        <taxon>eudicotyledons</taxon>
        <taxon>Gunneridae</taxon>
        <taxon>Pentapetalae</taxon>
        <taxon>asterids</taxon>
        <taxon>lamiids</taxon>
        <taxon>Lamiales</taxon>
        <taxon>Lamiaceae</taxon>
        <taxon>Nepetoideae</taxon>
        <taxon>Mentheae</taxon>
        <taxon>Salviinae</taxon>
        <taxon>Salvia</taxon>
        <taxon>Salvia subgen. Calosphace</taxon>
    </lineage>
</organism>
<feature type="region of interest" description="Disordered" evidence="1">
    <location>
        <begin position="511"/>
        <end position="543"/>
    </location>
</feature>
<evidence type="ECO:0000256" key="1">
    <source>
        <dbReference type="SAM" id="MobiDB-lite"/>
    </source>
</evidence>
<protein>
    <recommendedName>
        <fullName evidence="2">Synergin gamma C-terminal domain-containing protein</fullName>
    </recommendedName>
</protein>
<evidence type="ECO:0000259" key="2">
    <source>
        <dbReference type="Pfam" id="PF25999"/>
    </source>
</evidence>
<proteinExistence type="predicted"/>
<sequence length="889" mass="97333">MAEDDDDEAFGGFSFAPFQSNSLISAPNSSAAPAAEDEEDEWGDFVEPPLQSKPSETAVNGDHRLDVSASPASWMKPRGALPLSLFGDAEEEVVAGDLAVPGDLNRQKSNGISEGGISLGLAGNGVLKTKSFSIADLYDRYSQTKHESRDLVVKDDSVVNGVYPSASQSTAESAVPEMKNVELRNDLVLSDHKQLANKSDDVEFSFNSYMSDPSKEEDLFGGWTGEFNGFGSNLKTSPEKEYVNALMLNIDLDMNGEKQQLDGSNAAIDDDGDDDDEEWDFKDADSEFQAQDVNNNVGLMVPEASESSPYLSETGIDSTKSLDLFGTSNGSTDFFASSNEPVDFFANPSSISTTSQEVDLIGIPSTSTPNGFTSYENSIIDHNNVGGDHGIEELDDDFGDFSDASAKTGPKPKELFINGIHSPVKDAVQTPDEKVQKDTNLNHHRGAIPLSIFGDEEPESGSSSDAQDIFSHQSIPAKKGVHIASSVNSINDMISNLYSQAEQTSINTEHNLSESQLNPSSVVSSSNLVDDDDDDDGSWDFKDASEMRFGSEASLTSAVDAYMSKSSKLKLDNHLAFYLKLKEELCFIGKNHIDRLKNAQGDAVLSVEGARTESFDSEFQFLCNELAEDGAFQDRDTRDSHLHEFAEVLLEPQFQRLESEYNLSQKLLIVEKDLGSYMELLRHTNAMLKILNIGTHEEQKVYLSLWSEMISVCAQELRHGASIWNDALKTHVHSQFLSEPQGKKFVLALGEVYRVVAVLGASAKLFKPWILSNSVDSPTIYILLEECHAVWSTSGLEEALASVSAPITLSDTSLFKSIRHILGQDVRKLENYVFSEKESRCCLSLLTVGVVPDLKIVTWGNEQCFVTLANLWANMISRYPPNLPQLNIG</sequence>
<feature type="compositionally biased region" description="Low complexity" evidence="1">
    <location>
        <begin position="20"/>
        <end position="34"/>
    </location>
</feature>